<evidence type="ECO:0000313" key="2">
    <source>
        <dbReference type="EMBL" id="CAK1592548.1"/>
    </source>
</evidence>
<feature type="domain" description="Transposable element P transposase-like RNase H C-terminal" evidence="1">
    <location>
        <begin position="1"/>
        <end position="26"/>
    </location>
</feature>
<reference evidence="2 3" key="1">
    <citation type="submission" date="2023-11" db="EMBL/GenBank/DDBJ databases">
        <authorList>
            <person name="Hedman E."/>
            <person name="Englund M."/>
            <person name="Stromberg M."/>
            <person name="Nyberg Akerstrom W."/>
            <person name="Nylinder S."/>
            <person name="Jareborg N."/>
            <person name="Kallberg Y."/>
            <person name="Kronander E."/>
        </authorList>
    </citation>
    <scope>NUCLEOTIDE SEQUENCE [LARGE SCALE GENOMIC DNA]</scope>
</reference>
<dbReference type="PANTHER" id="PTHR47577">
    <property type="entry name" value="THAP DOMAIN-CONTAINING PROTEIN 6"/>
    <property type="match status" value="1"/>
</dbReference>
<dbReference type="InterPro" id="IPR048367">
    <property type="entry name" value="TNP-like_RNaseH_C"/>
</dbReference>
<gene>
    <name evidence="2" type="ORF">PARMNEM_LOCUS12480</name>
</gene>
<dbReference type="Pfam" id="PF21789">
    <property type="entry name" value="TNP-like_RNaseH_C"/>
    <property type="match status" value="1"/>
</dbReference>
<evidence type="ECO:0000313" key="3">
    <source>
        <dbReference type="Proteomes" id="UP001314205"/>
    </source>
</evidence>
<evidence type="ECO:0000259" key="1">
    <source>
        <dbReference type="Pfam" id="PF21789"/>
    </source>
</evidence>
<comment type="caution">
    <text evidence="2">The sequence shown here is derived from an EMBL/GenBank/DDBJ whole genome shotgun (WGS) entry which is preliminary data.</text>
</comment>
<name>A0AAV1LC77_9NEOP</name>
<organism evidence="2 3">
    <name type="scientific">Parnassius mnemosyne</name>
    <name type="common">clouded apollo</name>
    <dbReference type="NCBI Taxonomy" id="213953"/>
    <lineage>
        <taxon>Eukaryota</taxon>
        <taxon>Metazoa</taxon>
        <taxon>Ecdysozoa</taxon>
        <taxon>Arthropoda</taxon>
        <taxon>Hexapoda</taxon>
        <taxon>Insecta</taxon>
        <taxon>Pterygota</taxon>
        <taxon>Neoptera</taxon>
        <taxon>Endopterygota</taxon>
        <taxon>Lepidoptera</taxon>
        <taxon>Glossata</taxon>
        <taxon>Ditrysia</taxon>
        <taxon>Papilionoidea</taxon>
        <taxon>Papilionidae</taxon>
        <taxon>Parnassiinae</taxon>
        <taxon>Parnassini</taxon>
        <taxon>Parnassius</taxon>
        <taxon>Driopa</taxon>
    </lineage>
</organism>
<dbReference type="AlphaFoldDB" id="A0AAV1LC77"/>
<accession>A0AAV1LC77</accession>
<dbReference type="Proteomes" id="UP001314205">
    <property type="component" value="Unassembled WGS sequence"/>
</dbReference>
<proteinExistence type="predicted"/>
<keyword evidence="3" id="KW-1185">Reference proteome</keyword>
<sequence>MLFGAIRRHGGYNNNPNGIQFKAIFKKILQHLEMKSSFLGNCLSLEDITVLTCSSAVHNINSTVSRRTMDEEIESIENDTGLINATAVENAINTNVEVFSTMLNQESIKKTTEQIIGYISGWVSRKLASVLKRSTCTDSLYCNNKLWFHKLIILKNIGGLCFPSEDVFQKVRIYN</sequence>
<dbReference type="PANTHER" id="PTHR47577:SF2">
    <property type="entry name" value="THAP DOMAIN CONTAINING 9"/>
    <property type="match status" value="1"/>
</dbReference>
<protein>
    <recommendedName>
        <fullName evidence="1">Transposable element P transposase-like RNase H C-terminal domain-containing protein</fullName>
    </recommendedName>
</protein>
<dbReference type="EMBL" id="CAVLGL010000087">
    <property type="protein sequence ID" value="CAK1592548.1"/>
    <property type="molecule type" value="Genomic_DNA"/>
</dbReference>